<keyword evidence="6 7" id="KW-0472">Membrane</keyword>
<dbReference type="RefSeq" id="WP_197527139.1">
    <property type="nucleotide sequence ID" value="NZ_CP036291.1"/>
</dbReference>
<dbReference type="PANTHER" id="PTHR33884:SF3">
    <property type="entry name" value="UPF0410 PROTEIN YMGE"/>
    <property type="match status" value="1"/>
</dbReference>
<evidence type="ECO:0000256" key="3">
    <source>
        <dbReference type="ARBA" id="ARBA00022475"/>
    </source>
</evidence>
<evidence type="ECO:0000256" key="7">
    <source>
        <dbReference type="SAM" id="Phobius"/>
    </source>
</evidence>
<evidence type="ECO:0000256" key="2">
    <source>
        <dbReference type="ARBA" id="ARBA00011006"/>
    </source>
</evidence>
<sequence length="88" mass="9217">MIGDLITWCVFGLLAGALARFLTPGRDPMGCIWTMGLGIAGSLLMGFLFSVLFGSGLEDEGIQPAGFLGAVIGGILVLLILRSFSRKV</sequence>
<accession>A0A518DJF2</accession>
<feature type="transmembrane region" description="Helical" evidence="7">
    <location>
        <begin position="65"/>
        <end position="84"/>
    </location>
</feature>
<evidence type="ECO:0000313" key="9">
    <source>
        <dbReference type="Proteomes" id="UP000317429"/>
    </source>
</evidence>
<name>A0A518DJF2_9BACT</name>
<dbReference type="EMBL" id="CP036291">
    <property type="protein sequence ID" value="QDU91614.1"/>
    <property type="molecule type" value="Genomic_DNA"/>
</dbReference>
<evidence type="ECO:0000256" key="6">
    <source>
        <dbReference type="ARBA" id="ARBA00023136"/>
    </source>
</evidence>
<organism evidence="8 9">
    <name type="scientific">Pirellulimonas nuda</name>
    <dbReference type="NCBI Taxonomy" id="2528009"/>
    <lineage>
        <taxon>Bacteria</taxon>
        <taxon>Pseudomonadati</taxon>
        <taxon>Planctomycetota</taxon>
        <taxon>Planctomycetia</taxon>
        <taxon>Pirellulales</taxon>
        <taxon>Lacipirellulaceae</taxon>
        <taxon>Pirellulimonas</taxon>
    </lineage>
</organism>
<dbReference type="AlphaFoldDB" id="A0A518DJF2"/>
<keyword evidence="3" id="KW-1003">Cell membrane</keyword>
<proteinExistence type="inferred from homology"/>
<comment type="subcellular location">
    <subcellularLocation>
        <location evidence="1">Cell membrane</location>
        <topology evidence="1">Multi-pass membrane protein</topology>
    </subcellularLocation>
</comment>
<feature type="transmembrane region" description="Helical" evidence="7">
    <location>
        <begin position="30"/>
        <end position="53"/>
    </location>
</feature>
<evidence type="ECO:0000313" key="8">
    <source>
        <dbReference type="EMBL" id="QDU91614.1"/>
    </source>
</evidence>
<keyword evidence="9" id="KW-1185">Reference proteome</keyword>
<reference evidence="8 9" key="1">
    <citation type="submission" date="2019-02" db="EMBL/GenBank/DDBJ databases">
        <title>Deep-cultivation of Planctomycetes and their phenomic and genomic characterization uncovers novel biology.</title>
        <authorList>
            <person name="Wiegand S."/>
            <person name="Jogler M."/>
            <person name="Boedeker C."/>
            <person name="Pinto D."/>
            <person name="Vollmers J."/>
            <person name="Rivas-Marin E."/>
            <person name="Kohn T."/>
            <person name="Peeters S.H."/>
            <person name="Heuer A."/>
            <person name="Rast P."/>
            <person name="Oberbeckmann S."/>
            <person name="Bunk B."/>
            <person name="Jeske O."/>
            <person name="Meyerdierks A."/>
            <person name="Storesund J.E."/>
            <person name="Kallscheuer N."/>
            <person name="Luecker S."/>
            <person name="Lage O.M."/>
            <person name="Pohl T."/>
            <person name="Merkel B.J."/>
            <person name="Hornburger P."/>
            <person name="Mueller R.-W."/>
            <person name="Bruemmer F."/>
            <person name="Labrenz M."/>
            <person name="Spormann A.M."/>
            <person name="Op den Camp H."/>
            <person name="Overmann J."/>
            <person name="Amann R."/>
            <person name="Jetten M.S.M."/>
            <person name="Mascher T."/>
            <person name="Medema M.H."/>
            <person name="Devos D.P."/>
            <person name="Kaster A.-K."/>
            <person name="Ovreas L."/>
            <person name="Rohde M."/>
            <person name="Galperin M.Y."/>
            <person name="Jogler C."/>
        </authorList>
    </citation>
    <scope>NUCLEOTIDE SEQUENCE [LARGE SCALE GENOMIC DNA]</scope>
    <source>
        <strain evidence="8 9">Pla175</strain>
    </source>
</reference>
<gene>
    <name evidence="8" type="ORF">Pla175_50440</name>
</gene>
<evidence type="ECO:0000256" key="4">
    <source>
        <dbReference type="ARBA" id="ARBA00022692"/>
    </source>
</evidence>
<dbReference type="PANTHER" id="PTHR33884">
    <property type="entry name" value="UPF0410 PROTEIN YMGE"/>
    <property type="match status" value="1"/>
</dbReference>
<keyword evidence="4 7" id="KW-0812">Transmembrane</keyword>
<comment type="similarity">
    <text evidence="2">Belongs to the UPF0410 family.</text>
</comment>
<dbReference type="InterPro" id="IPR007341">
    <property type="entry name" value="Transgly_assoc"/>
</dbReference>
<dbReference type="KEGG" id="pnd:Pla175_50440"/>
<evidence type="ECO:0000256" key="1">
    <source>
        <dbReference type="ARBA" id="ARBA00004651"/>
    </source>
</evidence>
<protein>
    <recommendedName>
        <fullName evidence="10">Transglycosylase associated protein</fullName>
    </recommendedName>
</protein>
<keyword evidence="5 7" id="KW-1133">Transmembrane helix</keyword>
<dbReference type="Pfam" id="PF04226">
    <property type="entry name" value="Transgly_assoc"/>
    <property type="match status" value="1"/>
</dbReference>
<evidence type="ECO:0000256" key="5">
    <source>
        <dbReference type="ARBA" id="ARBA00022989"/>
    </source>
</evidence>
<feature type="transmembrane region" description="Helical" evidence="7">
    <location>
        <begin position="6"/>
        <end position="23"/>
    </location>
</feature>
<evidence type="ECO:0008006" key="10">
    <source>
        <dbReference type="Google" id="ProtNLM"/>
    </source>
</evidence>
<dbReference type="Proteomes" id="UP000317429">
    <property type="component" value="Chromosome"/>
</dbReference>
<dbReference type="GO" id="GO:0005886">
    <property type="term" value="C:plasma membrane"/>
    <property type="evidence" value="ECO:0007669"/>
    <property type="project" value="UniProtKB-SubCell"/>
</dbReference>